<protein>
    <submittedName>
        <fullName evidence="1">Uncharacterized protein</fullName>
    </submittedName>
</protein>
<dbReference type="AlphaFoldDB" id="A0AAV5RBH4"/>
<sequence length="209" mass="24309">MVKTYPSIYLSNKIPLIPSSPILSSSSSSPVKKILINKFNITIDNSIQEDDITEEGNIVDKLKDKSFHNDFKLSKFLDNFNQNGIYDLGLDDISYSKLSETSFVKFNITYQFFYINKIVEILIIIPNTSNTNVKDLLLNYLKNKLILSNTNNRKSKIVILTPRPQASWFKRKLFNLKITNIKIDDNQYILLKVWKNYAQIVKQYLDEIL</sequence>
<evidence type="ECO:0000313" key="2">
    <source>
        <dbReference type="Proteomes" id="UP001378960"/>
    </source>
</evidence>
<evidence type="ECO:0000313" key="1">
    <source>
        <dbReference type="EMBL" id="GMM48798.1"/>
    </source>
</evidence>
<dbReference type="Proteomes" id="UP001378960">
    <property type="component" value="Unassembled WGS sequence"/>
</dbReference>
<reference evidence="1 2" key="1">
    <citation type="journal article" date="2023" name="Elife">
        <title>Identification of key yeast species and microbe-microbe interactions impacting larval growth of Drosophila in the wild.</title>
        <authorList>
            <person name="Mure A."/>
            <person name="Sugiura Y."/>
            <person name="Maeda R."/>
            <person name="Honda K."/>
            <person name="Sakurai N."/>
            <person name="Takahashi Y."/>
            <person name="Watada M."/>
            <person name="Katoh T."/>
            <person name="Gotoh A."/>
            <person name="Gotoh Y."/>
            <person name="Taniguchi I."/>
            <person name="Nakamura K."/>
            <person name="Hayashi T."/>
            <person name="Katayama T."/>
            <person name="Uemura T."/>
            <person name="Hattori Y."/>
        </authorList>
    </citation>
    <scope>NUCLEOTIDE SEQUENCE [LARGE SCALE GENOMIC DNA]</scope>
    <source>
        <strain evidence="1 2">PK-24</strain>
    </source>
</reference>
<name>A0AAV5RBH4_PICKL</name>
<comment type="caution">
    <text evidence="1">The sequence shown here is derived from an EMBL/GenBank/DDBJ whole genome shotgun (WGS) entry which is preliminary data.</text>
</comment>
<dbReference type="EMBL" id="BTGB01000009">
    <property type="protein sequence ID" value="GMM48798.1"/>
    <property type="molecule type" value="Genomic_DNA"/>
</dbReference>
<gene>
    <name evidence="1" type="ORF">DAPK24_053960</name>
</gene>
<proteinExistence type="predicted"/>
<organism evidence="1 2">
    <name type="scientific">Pichia kluyveri</name>
    <name type="common">Yeast</name>
    <dbReference type="NCBI Taxonomy" id="36015"/>
    <lineage>
        <taxon>Eukaryota</taxon>
        <taxon>Fungi</taxon>
        <taxon>Dikarya</taxon>
        <taxon>Ascomycota</taxon>
        <taxon>Saccharomycotina</taxon>
        <taxon>Pichiomycetes</taxon>
        <taxon>Pichiales</taxon>
        <taxon>Pichiaceae</taxon>
        <taxon>Pichia</taxon>
    </lineage>
</organism>
<accession>A0AAV5RBH4</accession>
<keyword evidence="2" id="KW-1185">Reference proteome</keyword>